<dbReference type="EMBL" id="CP013387">
    <property type="protein sequence ID" value="AOJ04373.1"/>
    <property type="molecule type" value="Genomic_DNA"/>
</dbReference>
<sequence length="245" mass="26261">MTLGPRGPQETAFAPIFEAIHRGLLQRERLLKLDTPLGANALIPLRAVGEAKLGRDYTWTIDVATTRDDLNADALIAQQSSLSEQHRAESLKAGHDALTELTGATRQPVEPGLSGGRTSGGGTGSANGFRVPAMLLGSGRDGPHDASVAARVGGSARERRRGSKRVRRDREVVRDERGREGERVRAGRDQAVREGRDSDRVASRDDRPDRPEDGADRVGDGADRDRGGQGDTDYVGAGVYPPEGR</sequence>
<dbReference type="Proteomes" id="UP000062519">
    <property type="component" value="Chromosome 2"/>
</dbReference>
<dbReference type="KEGG" id="buu:WS70_21260"/>
<organism evidence="2 3">
    <name type="scientific">Burkholderia mayonis</name>
    <dbReference type="NCBI Taxonomy" id="1385591"/>
    <lineage>
        <taxon>Bacteria</taxon>
        <taxon>Pseudomonadati</taxon>
        <taxon>Pseudomonadota</taxon>
        <taxon>Betaproteobacteria</taxon>
        <taxon>Burkholderiales</taxon>
        <taxon>Burkholderiaceae</taxon>
        <taxon>Burkholderia</taxon>
        <taxon>pseudomallei group</taxon>
    </lineage>
</organism>
<dbReference type="Gene3D" id="2.30.110.50">
    <property type="match status" value="1"/>
</dbReference>
<feature type="region of interest" description="Disordered" evidence="1">
    <location>
        <begin position="101"/>
        <end position="245"/>
    </location>
</feature>
<reference evidence="2 3" key="1">
    <citation type="submission" date="2015-12" db="EMBL/GenBank/DDBJ databases">
        <title>Diversity of Burkholderia near neighbor genomes.</title>
        <authorList>
            <person name="Sahl J."/>
            <person name="Wagner D."/>
            <person name="Keim P."/>
        </authorList>
    </citation>
    <scope>NUCLEOTIDE SEQUENCE [LARGE SCALE GENOMIC DNA]</scope>
    <source>
        <strain evidence="2 3">BDU6</strain>
    </source>
</reference>
<feature type="compositionally biased region" description="Basic and acidic residues" evidence="1">
    <location>
        <begin position="168"/>
        <end position="228"/>
    </location>
</feature>
<protein>
    <submittedName>
        <fullName evidence="2">Uncharacterized protein</fullName>
    </submittedName>
</protein>
<keyword evidence="3" id="KW-1185">Reference proteome</keyword>
<feature type="compositionally biased region" description="Basic residues" evidence="1">
    <location>
        <begin position="158"/>
        <end position="167"/>
    </location>
</feature>
<proteinExistence type="predicted"/>
<accession>A0A1B4FL25</accession>
<dbReference type="SUPFAM" id="SSF69279">
    <property type="entry name" value="Phage tail proteins"/>
    <property type="match status" value="1"/>
</dbReference>
<feature type="compositionally biased region" description="Gly residues" evidence="1">
    <location>
        <begin position="113"/>
        <end position="125"/>
    </location>
</feature>
<name>A0A1B4FL25_9BURK</name>
<evidence type="ECO:0000313" key="3">
    <source>
        <dbReference type="Proteomes" id="UP000062519"/>
    </source>
</evidence>
<gene>
    <name evidence="2" type="ORF">WS70_21260</name>
</gene>
<evidence type="ECO:0000313" key="2">
    <source>
        <dbReference type="EMBL" id="AOJ04373.1"/>
    </source>
</evidence>
<evidence type="ECO:0000256" key="1">
    <source>
        <dbReference type="SAM" id="MobiDB-lite"/>
    </source>
</evidence>
<dbReference type="AlphaFoldDB" id="A0A1B4FL25"/>